<dbReference type="PANTHER" id="PTHR47027">
    <property type="entry name" value="REVERSE TRANSCRIPTASE DOMAIN-CONTAINING PROTEIN"/>
    <property type="match status" value="1"/>
</dbReference>
<organism evidence="3">
    <name type="scientific">Schistocephalus solidus</name>
    <name type="common">Tapeworm</name>
    <dbReference type="NCBI Taxonomy" id="70667"/>
    <lineage>
        <taxon>Eukaryota</taxon>
        <taxon>Metazoa</taxon>
        <taxon>Spiralia</taxon>
        <taxon>Lophotrochozoa</taxon>
        <taxon>Platyhelminthes</taxon>
        <taxon>Cestoda</taxon>
        <taxon>Eucestoda</taxon>
        <taxon>Diphyllobothriidea</taxon>
        <taxon>Diphyllobothriidae</taxon>
        <taxon>Schistocephalus</taxon>
    </lineage>
</organism>
<dbReference type="EMBL" id="UYSU01034646">
    <property type="protein sequence ID" value="VDL94813.1"/>
    <property type="molecule type" value="Genomic_DNA"/>
</dbReference>
<dbReference type="Proteomes" id="UP000275846">
    <property type="component" value="Unassembled WGS sequence"/>
</dbReference>
<proteinExistence type="predicted"/>
<accession>A0A183SW30</accession>
<gene>
    <name evidence="1" type="ORF">SSLN_LOCUS8428</name>
</gene>
<evidence type="ECO:0000313" key="1">
    <source>
        <dbReference type="EMBL" id="VDL94813.1"/>
    </source>
</evidence>
<dbReference type="WBParaSite" id="SSLN_0000876101-mRNA-1">
    <property type="protein sequence ID" value="SSLN_0000876101-mRNA-1"/>
    <property type="gene ID" value="SSLN_0000876101"/>
</dbReference>
<keyword evidence="2" id="KW-1185">Reference proteome</keyword>
<dbReference type="AlphaFoldDB" id="A0A183SW30"/>
<evidence type="ECO:0000313" key="2">
    <source>
        <dbReference type="Proteomes" id="UP000275846"/>
    </source>
</evidence>
<protein>
    <submittedName>
        <fullName evidence="3">Reverse transcriptase domain-containing protein</fullName>
    </submittedName>
</protein>
<reference evidence="1 2" key="2">
    <citation type="submission" date="2018-11" db="EMBL/GenBank/DDBJ databases">
        <authorList>
            <consortium name="Pathogen Informatics"/>
        </authorList>
    </citation>
    <scope>NUCLEOTIDE SEQUENCE [LARGE SCALE GENOMIC DNA]</scope>
    <source>
        <strain evidence="1 2">NST_G2</strain>
    </source>
</reference>
<dbReference type="OrthoDB" id="1661759at2759"/>
<evidence type="ECO:0000313" key="3">
    <source>
        <dbReference type="WBParaSite" id="SSLN_0000876101-mRNA-1"/>
    </source>
</evidence>
<name>A0A183SW30_SCHSO</name>
<dbReference type="PANTHER" id="PTHR47027:SF26">
    <property type="entry name" value="REVERSE TRANSCRIPTASE DOMAIN-CONTAINING PROTEIN"/>
    <property type="match status" value="1"/>
</dbReference>
<sequence>MALVARELVRYKVDITALIEARFYEQGQLKQTSSPPSERLRSPTTSSDVAKYKFYEDLHALLATLSKADTYLLLCEFNARIGTDHTAWHRVLGQHNLGGCNNNGLLLLRTCVEHCRLLNNNAFHLPTREKAIWRHPWSGKAPGSDAISLEVYKLGGPWIMVELATLFQEMWRQGQVLQDFKDVNIVHLYKRKGTGGGYAKEYGPSHRRLRQFWINNQYSQTVVIHQPTPSAEKNALQINVNGDQLKNVETFANMGSMLSRNTRIHDEVAQRISKASQAFDRLQASMWNHHGIHLNTKLKMYKAVVLKTLLYGAETWTVYSSQARKLNHLQLSCLRRILNLRGQYRITDTEVLEQTGILSLHDMLRRVQLRWSGHLVRMDDE</sequence>
<reference evidence="3" key="1">
    <citation type="submission" date="2016-06" db="UniProtKB">
        <authorList>
            <consortium name="WormBaseParasite"/>
        </authorList>
    </citation>
    <scope>IDENTIFICATION</scope>
</reference>